<evidence type="ECO:0000259" key="13">
    <source>
        <dbReference type="PROSITE" id="PS50885"/>
    </source>
</evidence>
<dbReference type="Gene3D" id="1.10.8.500">
    <property type="entry name" value="HAMP domain in histidine kinase"/>
    <property type="match status" value="1"/>
</dbReference>
<evidence type="ECO:0000256" key="1">
    <source>
        <dbReference type="ARBA" id="ARBA00004651"/>
    </source>
</evidence>
<dbReference type="SMART" id="SM00283">
    <property type="entry name" value="MA"/>
    <property type="match status" value="1"/>
</dbReference>
<dbReference type="Pfam" id="PF00015">
    <property type="entry name" value="MCPsignal"/>
    <property type="match status" value="1"/>
</dbReference>
<dbReference type="CDD" id="cd06225">
    <property type="entry name" value="HAMP"/>
    <property type="match status" value="1"/>
</dbReference>
<dbReference type="SUPFAM" id="SSF58104">
    <property type="entry name" value="Methyl-accepting chemotaxis protein (MCP) signaling domain"/>
    <property type="match status" value="1"/>
</dbReference>
<keyword evidence="5 11" id="KW-1133">Transmembrane helix</keyword>
<evidence type="ECO:0000256" key="6">
    <source>
        <dbReference type="ARBA" id="ARBA00023136"/>
    </source>
</evidence>
<dbReference type="Proteomes" id="UP000031366">
    <property type="component" value="Unassembled WGS sequence"/>
</dbReference>
<evidence type="ECO:0000256" key="3">
    <source>
        <dbReference type="ARBA" id="ARBA00022500"/>
    </source>
</evidence>
<evidence type="ECO:0000256" key="10">
    <source>
        <dbReference type="SAM" id="Coils"/>
    </source>
</evidence>
<evidence type="ECO:0000256" key="2">
    <source>
        <dbReference type="ARBA" id="ARBA00022475"/>
    </source>
</evidence>
<keyword evidence="15" id="KW-1185">Reference proteome</keyword>
<dbReference type="InterPro" id="IPR004089">
    <property type="entry name" value="MCPsignal_dom"/>
</dbReference>
<evidence type="ECO:0000256" key="9">
    <source>
        <dbReference type="PROSITE-ProRule" id="PRU00284"/>
    </source>
</evidence>
<sequence>MKLNLKLMKNLNRGGDKVKSKFQLKSIRAKLLISMLSLVAVMCISLTGFAYYSARKTLVNSSLDLMSEISRSSAERLENEIRSKLMSLSLTANTPRIKDPKVSWEDKKAILQSSIELEGHTMLGIADLTGKVTYTDGSVLDIKDREYFKEAIKGNNYVSSTFKSKIDGKILIAYSVPIKNNGSITGALIAIRNSDNLSKITNKINFLSTGECFVIDTEGKIIAAIDQAIVDRMDNYIVQNDPQLQGLIEIEKEMMQGKTGIGEYFYDGVDKYVAYYPLESTGWSLAIAVHKNDLLSRLNGLKNISMLIGLIELIIIGVLVVVLSRKITNGLVAVKGHMDKIAEGDFTEEINRKYIKSSDEVGAICKTLNITQSSIGNMVGAVKDSAEEIDSSAVNLAAISEELSALTHNISTAILDVTKGTTKQASDLTDIVFKLNEFSEQLNEVAIHIAEIDNMAVGVSESSKKSNKDMEDVVFSITSFNDKFKNFTKSIGEMDVDIKTVNEITDLINSIAEQTNLLALNAAIEAARAGESGRGFAVVADEIRKLAERSKESSENIYRIINKLLNNTKVIVNETDTMNEELVNQRENVENSMKSFNEISIAVSEIAPRIGEINTAFEDINNNKEEIVNTIEELSSISEEISASSEEISASSEELNNSSSEVATSAQVLTEKAGDMMVQINKFKVK</sequence>
<dbReference type="InterPro" id="IPR003660">
    <property type="entry name" value="HAMP_dom"/>
</dbReference>
<keyword evidence="10" id="KW-0175">Coiled coil</keyword>
<keyword evidence="6 11" id="KW-0472">Membrane</keyword>
<dbReference type="CDD" id="cd12912">
    <property type="entry name" value="PDC2_MCP_like"/>
    <property type="match status" value="1"/>
</dbReference>
<feature type="coiled-coil region" evidence="10">
    <location>
        <begin position="572"/>
        <end position="640"/>
    </location>
</feature>
<dbReference type="AlphaFoldDB" id="A0A0C1RD05"/>
<evidence type="ECO:0000256" key="5">
    <source>
        <dbReference type="ARBA" id="ARBA00022989"/>
    </source>
</evidence>
<evidence type="ECO:0000256" key="4">
    <source>
        <dbReference type="ARBA" id="ARBA00022692"/>
    </source>
</evidence>
<accession>A0A0C1RD05</accession>
<dbReference type="InterPro" id="IPR033479">
    <property type="entry name" value="dCache_1"/>
</dbReference>
<proteinExistence type="inferred from homology"/>
<dbReference type="Gene3D" id="3.30.450.20">
    <property type="entry name" value="PAS domain"/>
    <property type="match status" value="1"/>
</dbReference>
<dbReference type="EMBL" id="AYSO01000011">
    <property type="protein sequence ID" value="KIE48266.1"/>
    <property type="molecule type" value="Genomic_DNA"/>
</dbReference>
<gene>
    <name evidence="14" type="ORF">U732_3980</name>
</gene>
<feature type="transmembrane region" description="Helical" evidence="11">
    <location>
        <begin position="304"/>
        <end position="323"/>
    </location>
</feature>
<dbReference type="STRING" id="29341.RSJ17_09750"/>
<keyword evidence="7 9" id="KW-0807">Transducer</keyword>
<feature type="domain" description="HAMP" evidence="13">
    <location>
        <begin position="325"/>
        <end position="380"/>
    </location>
</feature>
<name>A0A0C1RD05_9CLOT</name>
<feature type="domain" description="Methyl-accepting transducer" evidence="12">
    <location>
        <begin position="399"/>
        <end position="649"/>
    </location>
</feature>
<evidence type="ECO:0000256" key="8">
    <source>
        <dbReference type="ARBA" id="ARBA00029447"/>
    </source>
</evidence>
<dbReference type="SMART" id="SM00304">
    <property type="entry name" value="HAMP"/>
    <property type="match status" value="1"/>
</dbReference>
<dbReference type="PROSITE" id="PS50885">
    <property type="entry name" value="HAMP"/>
    <property type="match status" value="1"/>
</dbReference>
<evidence type="ECO:0000313" key="15">
    <source>
        <dbReference type="Proteomes" id="UP000031366"/>
    </source>
</evidence>
<dbReference type="RefSeq" id="WP_052267868.1">
    <property type="nucleotide sequence ID" value="NZ_AYSO01000011.1"/>
</dbReference>
<comment type="similarity">
    <text evidence="8">Belongs to the methyl-accepting chemotaxis (MCP) protein family.</text>
</comment>
<dbReference type="PANTHER" id="PTHR32089">
    <property type="entry name" value="METHYL-ACCEPTING CHEMOTAXIS PROTEIN MCPB"/>
    <property type="match status" value="1"/>
</dbReference>
<comment type="caution">
    <text evidence="14">The sequence shown here is derived from an EMBL/GenBank/DDBJ whole genome shotgun (WGS) entry which is preliminary data.</text>
</comment>
<comment type="subcellular location">
    <subcellularLocation>
        <location evidence="1">Cell membrane</location>
        <topology evidence="1">Multi-pass membrane protein</topology>
    </subcellularLocation>
</comment>
<dbReference type="Pfam" id="PF00672">
    <property type="entry name" value="HAMP"/>
    <property type="match status" value="1"/>
</dbReference>
<dbReference type="GO" id="GO:0007165">
    <property type="term" value="P:signal transduction"/>
    <property type="evidence" value="ECO:0007669"/>
    <property type="project" value="UniProtKB-KW"/>
</dbReference>
<evidence type="ECO:0000259" key="12">
    <source>
        <dbReference type="PROSITE" id="PS50111"/>
    </source>
</evidence>
<dbReference type="PROSITE" id="PS50111">
    <property type="entry name" value="CHEMOTAXIS_TRANSDUC_2"/>
    <property type="match status" value="1"/>
</dbReference>
<organism evidence="14 15">
    <name type="scientific">Clostridium argentinense CDC 2741</name>
    <dbReference type="NCBI Taxonomy" id="1418104"/>
    <lineage>
        <taxon>Bacteria</taxon>
        <taxon>Bacillati</taxon>
        <taxon>Bacillota</taxon>
        <taxon>Clostridia</taxon>
        <taxon>Eubacteriales</taxon>
        <taxon>Clostridiaceae</taxon>
        <taxon>Clostridium</taxon>
    </lineage>
</organism>
<protein>
    <submittedName>
        <fullName evidence="14">Methyl-accepting chemotaxis (MCP) signaling domain protein</fullName>
    </submittedName>
</protein>
<evidence type="ECO:0000256" key="7">
    <source>
        <dbReference type="ARBA" id="ARBA00023224"/>
    </source>
</evidence>
<dbReference type="PANTHER" id="PTHR32089:SF112">
    <property type="entry name" value="LYSOZYME-LIKE PROTEIN-RELATED"/>
    <property type="match status" value="1"/>
</dbReference>
<keyword evidence="4 11" id="KW-0812">Transmembrane</keyword>
<evidence type="ECO:0000256" key="11">
    <source>
        <dbReference type="SAM" id="Phobius"/>
    </source>
</evidence>
<dbReference type="Pfam" id="PF02743">
    <property type="entry name" value="dCache_1"/>
    <property type="match status" value="1"/>
</dbReference>
<feature type="transmembrane region" description="Helical" evidence="11">
    <location>
        <begin position="31"/>
        <end position="52"/>
    </location>
</feature>
<evidence type="ECO:0000313" key="14">
    <source>
        <dbReference type="EMBL" id="KIE48266.1"/>
    </source>
</evidence>
<dbReference type="CDD" id="cd12914">
    <property type="entry name" value="PDC1_DGC_like"/>
    <property type="match status" value="1"/>
</dbReference>
<keyword evidence="3" id="KW-0145">Chemotaxis</keyword>
<dbReference type="OrthoDB" id="597657at2"/>
<dbReference type="CDD" id="cd11386">
    <property type="entry name" value="MCP_signal"/>
    <property type="match status" value="1"/>
</dbReference>
<dbReference type="Gene3D" id="1.10.287.950">
    <property type="entry name" value="Methyl-accepting chemotaxis protein"/>
    <property type="match status" value="1"/>
</dbReference>
<dbReference type="GO" id="GO:0006935">
    <property type="term" value="P:chemotaxis"/>
    <property type="evidence" value="ECO:0007669"/>
    <property type="project" value="UniProtKB-KW"/>
</dbReference>
<reference evidence="14 15" key="1">
    <citation type="journal article" date="2015" name="Infect. Genet. Evol.">
        <title>Genomic sequences of six botulinum neurotoxin-producing strains representing three clostridial species illustrate the mobility and diversity of botulinum neurotoxin genes.</title>
        <authorList>
            <person name="Smith T.J."/>
            <person name="Hill K.K."/>
            <person name="Xie G."/>
            <person name="Foley B.T."/>
            <person name="Williamson C.H."/>
            <person name="Foster J.T."/>
            <person name="Johnson S.L."/>
            <person name="Chertkov O."/>
            <person name="Teshima H."/>
            <person name="Gibbons H.S."/>
            <person name="Johnsky L.A."/>
            <person name="Karavis M.A."/>
            <person name="Smith L.A."/>
        </authorList>
    </citation>
    <scope>NUCLEOTIDE SEQUENCE [LARGE SCALE GENOMIC DNA]</scope>
    <source>
        <strain evidence="14 15">CDC 2741</strain>
    </source>
</reference>
<keyword evidence="2" id="KW-1003">Cell membrane</keyword>
<dbReference type="GO" id="GO:0005886">
    <property type="term" value="C:plasma membrane"/>
    <property type="evidence" value="ECO:0007669"/>
    <property type="project" value="UniProtKB-SubCell"/>
</dbReference>